<evidence type="ECO:0000313" key="8">
    <source>
        <dbReference type="Ensembl" id="ENSCJAP00000068552.2"/>
    </source>
</evidence>
<feature type="compositionally biased region" description="Polar residues" evidence="6">
    <location>
        <begin position="828"/>
        <end position="857"/>
    </location>
</feature>
<feature type="compositionally biased region" description="Polar residues" evidence="6">
    <location>
        <begin position="368"/>
        <end position="378"/>
    </location>
</feature>
<evidence type="ECO:0000256" key="6">
    <source>
        <dbReference type="SAM" id="MobiDB-lite"/>
    </source>
</evidence>
<dbReference type="RefSeq" id="XP_002755444.4">
    <property type="nucleotide sequence ID" value="XM_002755398.6"/>
</dbReference>
<keyword evidence="5 7" id="KW-0472">Membrane</keyword>
<dbReference type="STRING" id="9483.ENSCJAP00000068552"/>
<feature type="compositionally biased region" description="Basic and acidic residues" evidence="6">
    <location>
        <begin position="774"/>
        <end position="783"/>
    </location>
</feature>
<sequence>MESTSQDKKPTHVITIQPNETVLTAFPYRPHSSLLDFLNGEPRVLGATQILLALIIVGLGTIFLLNYIHFSQRLPLVILSGYPFWGALIFMVTGYLTVVKEKSKTQGQGVMAMNVISSLVAITGITFIILSYRHQDNYCQTPSLEEICVLGRTLFIGILSILLIISIAELSISVTTASFRSKCWTQSDEVLFFLPSDVTQNGEQPAPGENGQLQFVLQEELSSGDSTTKAQSVFFGGYAFFKLRLSRSPLVSQPDNKDRRLVADEQKQSILSSPKFSEEEIELKPVPPILEKKPSENTMSIQLDSTFKQMTDEDLRSAMVQPSQMETQLMENKTVSLQVFPSLSVLKLQDLSPEDLPSQALQGLPEQSMPSKSTSSNVKQSYNLTANDLSPQGILSQDMLLNDMASQDMQFLSILSKDTAFHNVSSQDIPSQDVLSQAVSKQVILPEASTSHIVQVPKIQRLLQQSPDLQPENIHPQNQQNLLMSYQDIRSEVMEETKGWKAEEKLHRRKSSRRHSLNQQTKGLQYLRTYSLHMQTKGQQSPKRHALDQQSKGWQSPRRKSLDQQIKDWLSPKRHSIDKQAQLNQTTEQLPDQQAKGEQFPEGQSKDEQVKDQQTDKQQHSKKQTQDQQAEGQQAQEKKSPKGWSQSVQPKRQQAQVEKMPKQLCQDSESHIQQDQFWQYPQKQSIAWITQDCHSNNWRIQGWRDKDYKERKWQFVAQYWQKQDLFEKEAPKQKALYQEVQTQHTTAQFNLECQDGQDKDQHDLQSRVTQKGDMYTRDIKPGDIKCIGQTSGDLQSEDVKPDFHSSSGQSSVQDTCLAYLSHLDSEQDVQPNTSASSNSYKEDGNLTSTSYDPTDQQQSEDSE</sequence>
<dbReference type="Proteomes" id="UP000008225">
    <property type="component" value="Chromosome 11"/>
</dbReference>
<feature type="compositionally biased region" description="Polar residues" evidence="6">
    <location>
        <begin position="643"/>
        <end position="656"/>
    </location>
</feature>
<keyword evidence="9" id="KW-1185">Reference proteome</keyword>
<keyword evidence="3 7" id="KW-0812">Transmembrane</keyword>
<feature type="transmembrane region" description="Helical" evidence="7">
    <location>
        <begin position="77"/>
        <end position="98"/>
    </location>
</feature>
<organism evidence="8 9">
    <name type="scientific">Callithrix jacchus</name>
    <name type="common">White-tufted-ear marmoset</name>
    <name type="synonym">Simia Jacchus</name>
    <dbReference type="NCBI Taxonomy" id="9483"/>
    <lineage>
        <taxon>Eukaryota</taxon>
        <taxon>Metazoa</taxon>
        <taxon>Chordata</taxon>
        <taxon>Craniata</taxon>
        <taxon>Vertebrata</taxon>
        <taxon>Euteleostomi</taxon>
        <taxon>Mammalia</taxon>
        <taxon>Eutheria</taxon>
        <taxon>Euarchontoglires</taxon>
        <taxon>Primates</taxon>
        <taxon>Haplorrhini</taxon>
        <taxon>Platyrrhini</taxon>
        <taxon>Cebidae</taxon>
        <taxon>Callitrichinae</taxon>
        <taxon>Callithrix</taxon>
        <taxon>Callithrix</taxon>
    </lineage>
</organism>
<proteinExistence type="inferred from homology"/>
<feature type="transmembrane region" description="Helical" evidence="7">
    <location>
        <begin position="110"/>
        <end position="132"/>
    </location>
</feature>
<feature type="compositionally biased region" description="Basic and acidic residues" evidence="6">
    <location>
        <begin position="497"/>
        <end position="506"/>
    </location>
</feature>
<dbReference type="CTD" id="84689"/>
<feature type="transmembrane region" description="Helical" evidence="7">
    <location>
        <begin position="153"/>
        <end position="172"/>
    </location>
</feature>
<dbReference type="GO" id="GO:0005886">
    <property type="term" value="C:plasma membrane"/>
    <property type="evidence" value="ECO:0007669"/>
    <property type="project" value="TreeGrafter"/>
</dbReference>
<evidence type="ECO:0000256" key="2">
    <source>
        <dbReference type="ARBA" id="ARBA00009565"/>
    </source>
</evidence>
<evidence type="ECO:0000256" key="5">
    <source>
        <dbReference type="ARBA" id="ARBA00023136"/>
    </source>
</evidence>
<dbReference type="KEGG" id="cjc:100413952"/>
<feature type="compositionally biased region" description="Polar residues" evidence="6">
    <location>
        <begin position="804"/>
        <end position="814"/>
    </location>
</feature>
<protein>
    <submittedName>
        <fullName evidence="8">Membrane spanning 4-domains A14</fullName>
    </submittedName>
</protein>
<reference evidence="8" key="2">
    <citation type="submission" date="2025-08" db="UniProtKB">
        <authorList>
            <consortium name="Ensembl"/>
        </authorList>
    </citation>
    <scope>IDENTIFICATION</scope>
</reference>
<feature type="compositionally biased region" description="Basic and acidic residues" evidence="6">
    <location>
        <begin position="604"/>
        <end position="619"/>
    </location>
</feature>
<reference evidence="8" key="3">
    <citation type="submission" date="2025-09" db="UniProtKB">
        <authorList>
            <consortium name="Ensembl"/>
        </authorList>
    </citation>
    <scope>IDENTIFICATION</scope>
</reference>
<dbReference type="GeneTree" id="ENSGT00940000163132"/>
<evidence type="ECO:0000256" key="1">
    <source>
        <dbReference type="ARBA" id="ARBA00004141"/>
    </source>
</evidence>
<dbReference type="OrthoDB" id="9838243at2759"/>
<accession>A0A5F4VSR3</accession>
<dbReference type="Ensembl" id="ENSCJAT00000096644.2">
    <property type="protein sequence ID" value="ENSCJAP00000068552.2"/>
    <property type="gene ID" value="ENSCJAG00000060742.2"/>
</dbReference>
<feature type="region of interest" description="Disordered" evidence="6">
    <location>
        <begin position="767"/>
        <end position="863"/>
    </location>
</feature>
<dbReference type="InterPro" id="IPR007237">
    <property type="entry name" value="CD20-like"/>
</dbReference>
<dbReference type="OMA" id="EWQFEMQ"/>
<evidence type="ECO:0000313" key="9">
    <source>
        <dbReference type="Proteomes" id="UP000008225"/>
    </source>
</evidence>
<reference evidence="8" key="1">
    <citation type="submission" date="2009-03" db="EMBL/GenBank/DDBJ databases">
        <authorList>
            <person name="Warren W."/>
            <person name="Ye L."/>
            <person name="Minx P."/>
            <person name="Worley K."/>
            <person name="Gibbs R."/>
            <person name="Wilson R.K."/>
        </authorList>
    </citation>
    <scope>NUCLEOTIDE SEQUENCE [LARGE SCALE GENOMIC DNA]</scope>
</reference>
<keyword evidence="4 7" id="KW-1133">Transmembrane helix</keyword>
<feature type="region of interest" description="Disordered" evidence="6">
    <location>
        <begin position="585"/>
        <end position="660"/>
    </location>
</feature>
<dbReference type="AlphaFoldDB" id="A0A5F4VSR3"/>
<comment type="similarity">
    <text evidence="2">Belongs to the MS4A family.</text>
</comment>
<dbReference type="Bgee" id="ENSCJAG00000060742">
    <property type="expression patterns" value="Expressed in liver and 3 other cell types or tissues"/>
</dbReference>
<dbReference type="GeneID" id="100413952"/>
<dbReference type="InterPro" id="IPR030417">
    <property type="entry name" value="MS4A"/>
</dbReference>
<feature type="region of interest" description="Disordered" evidence="6">
    <location>
        <begin position="497"/>
        <end position="521"/>
    </location>
</feature>
<evidence type="ECO:0000256" key="7">
    <source>
        <dbReference type="SAM" id="Phobius"/>
    </source>
</evidence>
<feature type="region of interest" description="Disordered" evidence="6">
    <location>
        <begin position="357"/>
        <end position="378"/>
    </location>
</feature>
<feature type="compositionally biased region" description="Basic residues" evidence="6">
    <location>
        <begin position="507"/>
        <end position="516"/>
    </location>
</feature>
<dbReference type="Pfam" id="PF04103">
    <property type="entry name" value="CD20"/>
    <property type="match status" value="1"/>
</dbReference>
<name>A0A5F4VSR3_CALJA</name>
<feature type="transmembrane region" description="Helical" evidence="7">
    <location>
        <begin position="44"/>
        <end position="65"/>
    </location>
</feature>
<dbReference type="PANTHER" id="PTHR23320">
    <property type="entry name" value="MEMBRANE-SPANNING 4-DOMAINS SUBFAMILY A MS4A -RELATED"/>
    <property type="match status" value="1"/>
</dbReference>
<dbReference type="InParanoid" id="A0A5F4VSR3"/>
<evidence type="ECO:0000256" key="4">
    <source>
        <dbReference type="ARBA" id="ARBA00022989"/>
    </source>
</evidence>
<dbReference type="PANTHER" id="PTHR23320:SF10">
    <property type="entry name" value="MEMBRANE-SPANNING 4-DOMAINS SUBFAMILY A MEMBER 14"/>
    <property type="match status" value="1"/>
</dbReference>
<feature type="region of interest" description="Disordered" evidence="6">
    <location>
        <begin position="534"/>
        <end position="564"/>
    </location>
</feature>
<comment type="subcellular location">
    <subcellularLocation>
        <location evidence="1">Membrane</location>
        <topology evidence="1">Multi-pass membrane protein</topology>
    </subcellularLocation>
</comment>
<evidence type="ECO:0000256" key="3">
    <source>
        <dbReference type="ARBA" id="ARBA00022692"/>
    </source>
</evidence>
<feature type="compositionally biased region" description="Low complexity" evidence="6">
    <location>
        <begin position="626"/>
        <end position="635"/>
    </location>
</feature>
<gene>
    <name evidence="8" type="primary">MS4A14</name>
</gene>
<dbReference type="GO" id="GO:0007166">
    <property type="term" value="P:cell surface receptor signaling pathway"/>
    <property type="evidence" value="ECO:0007669"/>
    <property type="project" value="TreeGrafter"/>
</dbReference>